<sequence>MPLTLPRGPLFLFRQVYSPMAFLDSADKAGKPSSHSFRYEYTSVVDVKGLDNTDTVEWSLQPTGESLSFPFDEKDAAKLRTDVGIARSLFQKPITVMYNRPYTITFWTELRLITSFADYYCALPILSATLNGALIGSPLFHLDDDGTGGTRSEFGNNAHQIILIALKLRYKHAELTRLVTEEYDRNCRTQSPLCSMFSGILVAGEIKYGKEMSPYRPPARSPNFFRKLLSPGFAKSEPSELKTSLKAVMVNNLVLDKSGCGAGEGPYLTYLLCANIKDEDLPWDRDEVDW</sequence>
<keyword evidence="2" id="KW-1185">Reference proteome</keyword>
<evidence type="ECO:0000313" key="2">
    <source>
        <dbReference type="Proteomes" id="UP000184330"/>
    </source>
</evidence>
<reference evidence="1 2" key="1">
    <citation type="submission" date="2016-03" db="EMBL/GenBank/DDBJ databases">
        <authorList>
            <person name="Ploux O."/>
        </authorList>
    </citation>
    <scope>NUCLEOTIDE SEQUENCE [LARGE SCALE GENOMIC DNA]</scope>
    <source>
        <strain evidence="1 2">UAMH 11012</strain>
    </source>
</reference>
<name>A0A1L7XEF3_9HELO</name>
<dbReference type="Proteomes" id="UP000184330">
    <property type="component" value="Unassembled WGS sequence"/>
</dbReference>
<accession>A0A1L7XEF3</accession>
<organism evidence="1 2">
    <name type="scientific">Phialocephala subalpina</name>
    <dbReference type="NCBI Taxonomy" id="576137"/>
    <lineage>
        <taxon>Eukaryota</taxon>
        <taxon>Fungi</taxon>
        <taxon>Dikarya</taxon>
        <taxon>Ascomycota</taxon>
        <taxon>Pezizomycotina</taxon>
        <taxon>Leotiomycetes</taxon>
        <taxon>Helotiales</taxon>
        <taxon>Mollisiaceae</taxon>
        <taxon>Phialocephala</taxon>
        <taxon>Phialocephala fortinii species complex</taxon>
    </lineage>
</organism>
<dbReference type="OrthoDB" id="2129688at2759"/>
<dbReference type="AlphaFoldDB" id="A0A1L7XEF3"/>
<proteinExistence type="predicted"/>
<dbReference type="EMBL" id="FJOG01000023">
    <property type="protein sequence ID" value="CZR63412.1"/>
    <property type="molecule type" value="Genomic_DNA"/>
</dbReference>
<gene>
    <name evidence="1" type="ORF">PAC_13309</name>
</gene>
<protein>
    <submittedName>
        <fullName evidence="1">Uncharacterized protein</fullName>
    </submittedName>
</protein>
<evidence type="ECO:0000313" key="1">
    <source>
        <dbReference type="EMBL" id="CZR63412.1"/>
    </source>
</evidence>